<dbReference type="PANTHER" id="PTHR43277">
    <property type="entry name" value="ARGININE DECARBOXYLASE"/>
    <property type="match status" value="1"/>
</dbReference>
<reference evidence="8" key="1">
    <citation type="submission" date="2021-02" db="EMBL/GenBank/DDBJ databases">
        <title>Infant gut strain persistence is associated with maternal origin, phylogeny, and functional potential including surface adhesion and iron acquisition.</title>
        <authorList>
            <person name="Lou Y.C."/>
        </authorList>
    </citation>
    <scope>NUCLEOTIDE SEQUENCE</scope>
    <source>
        <strain evidence="8">L3_101_000M1_dasL3_101_000M1_concoct_87</strain>
    </source>
</reference>
<feature type="domain" description="Orn/Lys/Arg decarboxylase C-terminal" evidence="7">
    <location>
        <begin position="404"/>
        <end position="448"/>
    </location>
</feature>
<accession>A0A943DBY3</accession>
<evidence type="ECO:0000256" key="3">
    <source>
        <dbReference type="ARBA" id="ARBA00022793"/>
    </source>
</evidence>
<dbReference type="InterPro" id="IPR052357">
    <property type="entry name" value="Orn_Lys_Arg_decarboxylase-I"/>
</dbReference>
<name>A0A943DBY3_9FIRM</name>
<keyword evidence="5" id="KW-0456">Lyase</keyword>
<dbReference type="SUPFAM" id="SSF55904">
    <property type="entry name" value="Ornithine decarboxylase C-terminal domain"/>
    <property type="match status" value="1"/>
</dbReference>
<protein>
    <submittedName>
        <fullName evidence="8">Ornithine decarboxylase</fullName>
    </submittedName>
</protein>
<evidence type="ECO:0000256" key="5">
    <source>
        <dbReference type="ARBA" id="ARBA00023239"/>
    </source>
</evidence>
<dbReference type="InterPro" id="IPR036633">
    <property type="entry name" value="Prn/Lys/Arg_de-COase_C_sf"/>
</dbReference>
<dbReference type="EMBL" id="JAGZGG010000025">
    <property type="protein sequence ID" value="MBS5332933.1"/>
    <property type="molecule type" value="Genomic_DNA"/>
</dbReference>
<evidence type="ECO:0000313" key="9">
    <source>
        <dbReference type="Proteomes" id="UP000759273"/>
    </source>
</evidence>
<keyword evidence="3" id="KW-0210">Decarboxylase</keyword>
<evidence type="ECO:0000259" key="7">
    <source>
        <dbReference type="Pfam" id="PF03711"/>
    </source>
</evidence>
<organism evidence="8 9">
    <name type="scientific">Subdoligranulum variabile</name>
    <dbReference type="NCBI Taxonomy" id="214851"/>
    <lineage>
        <taxon>Bacteria</taxon>
        <taxon>Bacillati</taxon>
        <taxon>Bacillota</taxon>
        <taxon>Clostridia</taxon>
        <taxon>Eubacteriales</taxon>
        <taxon>Oscillospiraceae</taxon>
        <taxon>Subdoligranulum</taxon>
    </lineage>
</organism>
<dbReference type="Pfam" id="PF01276">
    <property type="entry name" value="OKR_DC_1"/>
    <property type="match status" value="1"/>
</dbReference>
<dbReference type="Gene3D" id="3.90.105.10">
    <property type="entry name" value="Molybdopterin biosynthesis moea protein, domain 2"/>
    <property type="match status" value="1"/>
</dbReference>
<dbReference type="AlphaFoldDB" id="A0A943DBY3"/>
<sequence>MTVKSTLQQQLETLSTARYPLHMPGHKRRVRPAPGLDCYAWDLTEIDGADDLHDADGILADAMARTAALYGARRCWYLVGGSTVGLLAGIRALAPFGSTVIAARNCHKAVYHAIELGHLAVHYLTPPADPQFGVYGSVHPADVAAALDAEPGAKCVILTSPTYEGVLSDVRSIAKICHARGVTLLVDEAHGAHYLPFAAQYGWQGGAVAAGADLVVQSAHKTLPSLTQTAFLQLNGDLADPAEVERQLDVFETSSPSYPLMASLDGCTRWLAEEGSAAFAAWRARLDRFDAAVKDLQKTKVMCFGRDALDAHPCFFAHDSGKILLQIGTEGAAYLRADGFEPEMVCGPNVLAMTSPCDEENALDRLAVVLHAWDEQAVPPAPAAHILPPPGAARCTIAEALLHPAHTVPLADAAGETAAEYIWAYPPGVPLLAPGEEVTPEFLAACRELEAAGTRLKHIGGSGKMELRVMR</sequence>
<comment type="similarity">
    <text evidence="2">Belongs to the Orn/Lys/Arg decarboxylase class-I family.</text>
</comment>
<gene>
    <name evidence="8" type="ORF">KHY36_10450</name>
</gene>
<dbReference type="InterPro" id="IPR015421">
    <property type="entry name" value="PyrdxlP-dep_Trfase_major"/>
</dbReference>
<dbReference type="Gene3D" id="3.40.640.10">
    <property type="entry name" value="Type I PLP-dependent aspartate aminotransferase-like (Major domain)"/>
    <property type="match status" value="1"/>
</dbReference>
<keyword evidence="4" id="KW-0663">Pyridoxal phosphate</keyword>
<dbReference type="InterPro" id="IPR015424">
    <property type="entry name" value="PyrdxlP-dep_Trfase"/>
</dbReference>
<dbReference type="InterPro" id="IPR008286">
    <property type="entry name" value="Prn/Lys/Arg_de-COase_C"/>
</dbReference>
<dbReference type="Pfam" id="PF03711">
    <property type="entry name" value="OKR_DC_1_C"/>
    <property type="match status" value="1"/>
</dbReference>
<comment type="caution">
    <text evidence="8">The sequence shown here is derived from an EMBL/GenBank/DDBJ whole genome shotgun (WGS) entry which is preliminary data.</text>
</comment>
<comment type="cofactor">
    <cofactor evidence="1">
        <name>pyridoxal 5'-phosphate</name>
        <dbReference type="ChEBI" id="CHEBI:597326"/>
    </cofactor>
</comment>
<dbReference type="Proteomes" id="UP000759273">
    <property type="component" value="Unassembled WGS sequence"/>
</dbReference>
<evidence type="ECO:0000259" key="6">
    <source>
        <dbReference type="Pfam" id="PF01276"/>
    </source>
</evidence>
<dbReference type="SUPFAM" id="SSF53383">
    <property type="entry name" value="PLP-dependent transferases"/>
    <property type="match status" value="1"/>
</dbReference>
<evidence type="ECO:0000256" key="2">
    <source>
        <dbReference type="ARBA" id="ARBA00010671"/>
    </source>
</evidence>
<dbReference type="GO" id="GO:0016831">
    <property type="term" value="F:carboxy-lyase activity"/>
    <property type="evidence" value="ECO:0007669"/>
    <property type="project" value="UniProtKB-KW"/>
</dbReference>
<dbReference type="InterPro" id="IPR000310">
    <property type="entry name" value="Orn/Lys/Arg_deCO2ase_major_dom"/>
</dbReference>
<evidence type="ECO:0000313" key="8">
    <source>
        <dbReference type="EMBL" id="MBS5332933.1"/>
    </source>
</evidence>
<feature type="domain" description="Orn/Lys/Arg decarboxylases family 1 pyridoxal-P attachment site" evidence="6">
    <location>
        <begin position="40"/>
        <end position="318"/>
    </location>
</feature>
<evidence type="ECO:0000256" key="4">
    <source>
        <dbReference type="ARBA" id="ARBA00022898"/>
    </source>
</evidence>
<evidence type="ECO:0000256" key="1">
    <source>
        <dbReference type="ARBA" id="ARBA00001933"/>
    </source>
</evidence>
<proteinExistence type="inferred from homology"/>
<dbReference type="PANTHER" id="PTHR43277:SF4">
    <property type="entry name" value="ARGININE DECARBOXYLASE"/>
    <property type="match status" value="1"/>
</dbReference>